<dbReference type="SUPFAM" id="SSF48371">
    <property type="entry name" value="ARM repeat"/>
    <property type="match status" value="1"/>
</dbReference>
<comment type="caution">
    <text evidence="1">The sequence shown here is derived from an EMBL/GenBank/DDBJ whole genome shotgun (WGS) entry which is preliminary data.</text>
</comment>
<dbReference type="InterPro" id="IPR011989">
    <property type="entry name" value="ARM-like"/>
</dbReference>
<dbReference type="Pfam" id="PF13646">
    <property type="entry name" value="HEAT_2"/>
    <property type="match status" value="1"/>
</dbReference>
<dbReference type="STRING" id="391625.PPSIR1_35242"/>
<evidence type="ECO:0008006" key="3">
    <source>
        <dbReference type="Google" id="ProtNLM"/>
    </source>
</evidence>
<dbReference type="EMBL" id="ABCS01000019">
    <property type="protein sequence ID" value="EDM79493.1"/>
    <property type="molecule type" value="Genomic_DNA"/>
</dbReference>
<accession>A6G3V6</accession>
<dbReference type="InterPro" id="IPR016024">
    <property type="entry name" value="ARM-type_fold"/>
</dbReference>
<dbReference type="AlphaFoldDB" id="A6G3V6"/>
<gene>
    <name evidence="1" type="ORF">PPSIR1_35242</name>
</gene>
<sequence length="690" mass="73025">MTAANSSTPTPNGTSPRRRWRLASAGVLALSLVGGLTALDAQGSKDAADDEDAADALAAQRSAAKRQAFAKLAKDGAGGLCTFEPGTQMAYDVVTHTHVEIDFGQMAADAQDAMAQQQGAQMQVARDEAKIHDVERSWHLDLVALATEDDGATVLAARIQDRGMKVSVGEDEPESAAPEASANIDDTFLIRLDSRCSIREFGWRTEGDLDATRQQQLMAAGLAFWAPRSTAEESTYTGVSFDATGRYEAAYAFETDGTLTGEVHSFGQNPGAASVRSSFAPVAMTVVDSTIEAQLQPGQWFERLVNARDLELRFGGEPFGAHLRSTKAERADFEGFAPTVELDDGGWSWGLVPAEAPDQSQRFDPDLVGRELDDVLANFRDMLEGGEGVGSYGGLLRDWLRANPEQTPAVLALLEDGSFEGQSHARAGIFFALGSANTEAAKDGLTALLRESSVANQIGAAHALSMVDSPRTEMLALLAEGSRDEALHPMERGTMGLALGAVAQHAELTDPEAAAEARGIIGGWLDAPADDEQIQVALAAAGNAGHDELGAAVGRYLDHEDTKVRTTATKAMRQMSPEEAFPRLEAAMGDEQRVVRQTALETAAAVARTQGTAPSEALVELAAGSLAPDAHQAERHAAMALLGEAAKRGDADARGLLDDELRSQLDGEAIDAKAIAAIGRNMPGRWRANN</sequence>
<proteinExistence type="predicted"/>
<keyword evidence="2" id="KW-1185">Reference proteome</keyword>
<dbReference type="RefSeq" id="WP_006971405.1">
    <property type="nucleotide sequence ID" value="NZ_ABCS01000019.1"/>
</dbReference>
<dbReference type="Gene3D" id="1.25.10.10">
    <property type="entry name" value="Leucine-rich Repeat Variant"/>
    <property type="match status" value="1"/>
</dbReference>
<dbReference type="Proteomes" id="UP000005801">
    <property type="component" value="Unassembled WGS sequence"/>
</dbReference>
<reference evidence="1 2" key="1">
    <citation type="submission" date="2007-06" db="EMBL/GenBank/DDBJ databases">
        <authorList>
            <person name="Shimkets L."/>
            <person name="Ferriera S."/>
            <person name="Johnson J."/>
            <person name="Kravitz S."/>
            <person name="Beeson K."/>
            <person name="Sutton G."/>
            <person name="Rogers Y.-H."/>
            <person name="Friedman R."/>
            <person name="Frazier M."/>
            <person name="Venter J.C."/>
        </authorList>
    </citation>
    <scope>NUCLEOTIDE SEQUENCE [LARGE SCALE GENOMIC DNA]</scope>
    <source>
        <strain evidence="1 2">SIR-1</strain>
    </source>
</reference>
<name>A6G3V6_9BACT</name>
<protein>
    <recommendedName>
        <fullName evidence="3">HEAT repeat protein</fullName>
    </recommendedName>
</protein>
<evidence type="ECO:0000313" key="2">
    <source>
        <dbReference type="Proteomes" id="UP000005801"/>
    </source>
</evidence>
<evidence type="ECO:0000313" key="1">
    <source>
        <dbReference type="EMBL" id="EDM79493.1"/>
    </source>
</evidence>
<dbReference type="OrthoDB" id="5378842at2"/>
<organism evidence="1 2">
    <name type="scientific">Plesiocystis pacifica SIR-1</name>
    <dbReference type="NCBI Taxonomy" id="391625"/>
    <lineage>
        <taxon>Bacteria</taxon>
        <taxon>Pseudomonadati</taxon>
        <taxon>Myxococcota</taxon>
        <taxon>Polyangia</taxon>
        <taxon>Nannocystales</taxon>
        <taxon>Nannocystaceae</taxon>
        <taxon>Plesiocystis</taxon>
    </lineage>
</organism>